<dbReference type="GO" id="GO:0016020">
    <property type="term" value="C:membrane"/>
    <property type="evidence" value="ECO:0007669"/>
    <property type="project" value="TreeGrafter"/>
</dbReference>
<protein>
    <recommendedName>
        <fullName evidence="4">Cytochrome b561 domain-containing protein</fullName>
    </recommendedName>
</protein>
<evidence type="ECO:0000256" key="1">
    <source>
        <dbReference type="SAM" id="Phobius"/>
    </source>
</evidence>
<evidence type="ECO:0008006" key="4">
    <source>
        <dbReference type="Google" id="ProtNLM"/>
    </source>
</evidence>
<sequence length="219" mass="23373">MKQVNMQTRCRNVQSRISLRVSAVARPSKIVSKPSVSMNIRKTSELKLNSSAVPLFTVAAAEAIRELIQPQADYFKTLDLPEALVHWGHPGNMMVVLLAMGGYGALVKGWTIRTSTDEAAVAEAKDMHPKLAAGMFIFFALGAVGGMMSLLMQDKPIFESPHVLTGLGGLSLLAVQATLPAFFASQGKSARDVHAYLGTSILGLFVVHAGLGLQLGLSL</sequence>
<evidence type="ECO:0000313" key="2">
    <source>
        <dbReference type="EMBL" id="GAX73675.1"/>
    </source>
</evidence>
<gene>
    <name evidence="2" type="ORF">CEUSTIGMA_g1126.t1</name>
</gene>
<feature type="transmembrane region" description="Helical" evidence="1">
    <location>
        <begin position="131"/>
        <end position="151"/>
    </location>
</feature>
<dbReference type="PANTHER" id="PTHR36738:SF1">
    <property type="entry name" value="EXPRESSED PROTEIN"/>
    <property type="match status" value="1"/>
</dbReference>
<keyword evidence="1" id="KW-0812">Transmembrane</keyword>
<name>A0A250WS46_9CHLO</name>
<dbReference type="PANTHER" id="PTHR36738">
    <property type="entry name" value="EXPRESSED PROTEIN"/>
    <property type="match status" value="1"/>
</dbReference>
<keyword evidence="1" id="KW-1133">Transmembrane helix</keyword>
<feature type="transmembrane region" description="Helical" evidence="1">
    <location>
        <begin position="195"/>
        <end position="217"/>
    </location>
</feature>
<feature type="transmembrane region" description="Helical" evidence="1">
    <location>
        <begin position="163"/>
        <end position="183"/>
    </location>
</feature>
<proteinExistence type="predicted"/>
<accession>A0A250WS46</accession>
<dbReference type="Gene3D" id="1.20.120.1770">
    <property type="match status" value="1"/>
</dbReference>
<reference evidence="2 3" key="1">
    <citation type="submission" date="2017-08" db="EMBL/GenBank/DDBJ databases">
        <title>Acidophilic green algal genome provides insights into adaptation to an acidic environment.</title>
        <authorList>
            <person name="Hirooka S."/>
            <person name="Hirose Y."/>
            <person name="Kanesaki Y."/>
            <person name="Higuchi S."/>
            <person name="Fujiwara T."/>
            <person name="Onuma R."/>
            <person name="Era A."/>
            <person name="Ohbayashi R."/>
            <person name="Uzuka A."/>
            <person name="Nozaki H."/>
            <person name="Yoshikawa H."/>
            <person name="Miyagishima S.Y."/>
        </authorList>
    </citation>
    <scope>NUCLEOTIDE SEQUENCE [LARGE SCALE GENOMIC DNA]</scope>
    <source>
        <strain evidence="2 3">NIES-2499</strain>
    </source>
</reference>
<evidence type="ECO:0000313" key="3">
    <source>
        <dbReference type="Proteomes" id="UP000232323"/>
    </source>
</evidence>
<dbReference type="EMBL" id="BEGY01000004">
    <property type="protein sequence ID" value="GAX73675.1"/>
    <property type="molecule type" value="Genomic_DNA"/>
</dbReference>
<keyword evidence="1" id="KW-0472">Membrane</keyword>
<organism evidence="2 3">
    <name type="scientific">Chlamydomonas eustigma</name>
    <dbReference type="NCBI Taxonomy" id="1157962"/>
    <lineage>
        <taxon>Eukaryota</taxon>
        <taxon>Viridiplantae</taxon>
        <taxon>Chlorophyta</taxon>
        <taxon>core chlorophytes</taxon>
        <taxon>Chlorophyceae</taxon>
        <taxon>CS clade</taxon>
        <taxon>Chlamydomonadales</taxon>
        <taxon>Chlamydomonadaceae</taxon>
        <taxon>Chlamydomonas</taxon>
    </lineage>
</organism>
<dbReference type="OrthoDB" id="2020012at2759"/>
<comment type="caution">
    <text evidence="2">The sequence shown here is derived from an EMBL/GenBank/DDBJ whole genome shotgun (WGS) entry which is preliminary data.</text>
</comment>
<dbReference type="Proteomes" id="UP000232323">
    <property type="component" value="Unassembled WGS sequence"/>
</dbReference>
<dbReference type="InterPro" id="IPR025067">
    <property type="entry name" value="DUF4079"/>
</dbReference>
<keyword evidence="3" id="KW-1185">Reference proteome</keyword>
<dbReference type="Pfam" id="PF13301">
    <property type="entry name" value="DUF4079"/>
    <property type="match status" value="1"/>
</dbReference>
<dbReference type="AlphaFoldDB" id="A0A250WS46"/>